<dbReference type="Pfam" id="PF14529">
    <property type="entry name" value="Exo_endo_phos_2"/>
    <property type="match status" value="1"/>
</dbReference>
<dbReference type="GO" id="GO:0003824">
    <property type="term" value="F:catalytic activity"/>
    <property type="evidence" value="ECO:0007669"/>
    <property type="project" value="InterPro"/>
</dbReference>
<dbReference type="Proteomes" id="UP001286313">
    <property type="component" value="Unassembled WGS sequence"/>
</dbReference>
<dbReference type="GO" id="GO:0008270">
    <property type="term" value="F:zinc ion binding"/>
    <property type="evidence" value="ECO:0007669"/>
    <property type="project" value="InterPro"/>
</dbReference>
<feature type="compositionally biased region" description="Low complexity" evidence="1">
    <location>
        <begin position="833"/>
        <end position="861"/>
    </location>
</feature>
<feature type="compositionally biased region" description="Low complexity" evidence="1">
    <location>
        <begin position="365"/>
        <end position="374"/>
    </location>
</feature>
<feature type="domain" description="CCHC-type" evidence="2">
    <location>
        <begin position="178"/>
        <end position="194"/>
    </location>
</feature>
<dbReference type="GO" id="GO:0003690">
    <property type="term" value="F:double-stranded DNA binding"/>
    <property type="evidence" value="ECO:0007669"/>
    <property type="project" value="InterPro"/>
</dbReference>
<keyword evidence="4" id="KW-1185">Reference proteome</keyword>
<comment type="caution">
    <text evidence="3">The sequence shown here is derived from an EMBL/GenBank/DDBJ whole genome shotgun (WGS) entry which is preliminary data.</text>
</comment>
<feature type="compositionally biased region" description="Pro residues" evidence="1">
    <location>
        <begin position="936"/>
        <end position="963"/>
    </location>
</feature>
<dbReference type="SUPFAM" id="SSF57756">
    <property type="entry name" value="Retrovirus zinc finger-like domains"/>
    <property type="match status" value="2"/>
</dbReference>
<organism evidence="3 4">
    <name type="scientific">Petrolisthes cinctipes</name>
    <name type="common">Flat porcelain crab</name>
    <dbReference type="NCBI Taxonomy" id="88211"/>
    <lineage>
        <taxon>Eukaryota</taxon>
        <taxon>Metazoa</taxon>
        <taxon>Ecdysozoa</taxon>
        <taxon>Arthropoda</taxon>
        <taxon>Crustacea</taxon>
        <taxon>Multicrustacea</taxon>
        <taxon>Malacostraca</taxon>
        <taxon>Eumalacostraca</taxon>
        <taxon>Eucarida</taxon>
        <taxon>Decapoda</taxon>
        <taxon>Pleocyemata</taxon>
        <taxon>Anomura</taxon>
        <taxon>Galatheoidea</taxon>
        <taxon>Porcellanidae</taxon>
        <taxon>Petrolisthes</taxon>
    </lineage>
</organism>
<dbReference type="GO" id="GO:0003723">
    <property type="term" value="F:RNA binding"/>
    <property type="evidence" value="ECO:0007669"/>
    <property type="project" value="InterPro"/>
</dbReference>
<feature type="compositionally biased region" description="Pro residues" evidence="1">
    <location>
        <begin position="862"/>
        <end position="882"/>
    </location>
</feature>
<name>A0AAE1G164_PETCI</name>
<gene>
    <name evidence="3" type="ORF">Pcinc_011292</name>
</gene>
<dbReference type="SMART" id="SM00343">
    <property type="entry name" value="ZnF_C2HC"/>
    <property type="match status" value="4"/>
</dbReference>
<feature type="region of interest" description="Disordered" evidence="1">
    <location>
        <begin position="928"/>
        <end position="1078"/>
    </location>
</feature>
<feature type="compositionally biased region" description="Low complexity" evidence="1">
    <location>
        <begin position="234"/>
        <end position="262"/>
    </location>
</feature>
<dbReference type="InterPro" id="IPR001878">
    <property type="entry name" value="Znf_CCHC"/>
</dbReference>
<dbReference type="GO" id="GO:0002218">
    <property type="term" value="P:activation of innate immune response"/>
    <property type="evidence" value="ECO:0007669"/>
    <property type="project" value="InterPro"/>
</dbReference>
<feature type="compositionally biased region" description="Pro residues" evidence="1">
    <location>
        <begin position="337"/>
        <end position="364"/>
    </location>
</feature>
<feature type="region of interest" description="Disordered" evidence="1">
    <location>
        <begin position="229"/>
        <end position="285"/>
    </location>
</feature>
<evidence type="ECO:0000313" key="4">
    <source>
        <dbReference type="Proteomes" id="UP001286313"/>
    </source>
</evidence>
<dbReference type="InterPro" id="IPR036875">
    <property type="entry name" value="Znf_CCHC_sf"/>
</dbReference>
<dbReference type="PANTHER" id="PTHR22639">
    <property type="entry name" value="GAG-RELATED PROTEIN"/>
    <property type="match status" value="1"/>
</dbReference>
<feature type="compositionally biased region" description="Low complexity" evidence="1">
    <location>
        <begin position="964"/>
        <end position="973"/>
    </location>
</feature>
<feature type="region of interest" description="Disordered" evidence="1">
    <location>
        <begin position="329"/>
        <end position="445"/>
    </location>
</feature>
<dbReference type="SUPFAM" id="SSF56219">
    <property type="entry name" value="DNase I-like"/>
    <property type="match status" value="1"/>
</dbReference>
<dbReference type="Gene3D" id="3.60.10.10">
    <property type="entry name" value="Endonuclease/exonuclease/phosphatase"/>
    <property type="match status" value="1"/>
</dbReference>
<dbReference type="PRINTS" id="PR01217">
    <property type="entry name" value="PRICHEXTENSN"/>
</dbReference>
<dbReference type="InterPro" id="IPR005135">
    <property type="entry name" value="Endo/exonuclease/phosphatase"/>
</dbReference>
<dbReference type="PANTHER" id="PTHR22639:SF7">
    <property type="entry name" value="CCHC-TYPE DOMAIN-CONTAINING PROTEIN"/>
    <property type="match status" value="1"/>
</dbReference>
<evidence type="ECO:0000313" key="3">
    <source>
        <dbReference type="EMBL" id="KAK3884457.1"/>
    </source>
</evidence>
<reference evidence="3" key="1">
    <citation type="submission" date="2023-10" db="EMBL/GenBank/DDBJ databases">
        <title>Genome assemblies of two species of porcelain crab, Petrolisthes cinctipes and Petrolisthes manimaculis (Anomura: Porcellanidae).</title>
        <authorList>
            <person name="Angst P."/>
        </authorList>
    </citation>
    <scope>NUCLEOTIDE SEQUENCE</scope>
    <source>
        <strain evidence="3">PB745_01</strain>
        <tissue evidence="3">Gill</tissue>
    </source>
</reference>
<evidence type="ECO:0000256" key="1">
    <source>
        <dbReference type="SAM" id="MobiDB-lite"/>
    </source>
</evidence>
<dbReference type="EMBL" id="JAWQEG010000884">
    <property type="protein sequence ID" value="KAK3884457.1"/>
    <property type="molecule type" value="Genomic_DNA"/>
</dbReference>
<dbReference type="AlphaFoldDB" id="A0AAE1G164"/>
<accession>A0AAE1G164</accession>
<feature type="region of interest" description="Disordered" evidence="1">
    <location>
        <begin position="828"/>
        <end position="884"/>
    </location>
</feature>
<feature type="domain" description="CCHC-type" evidence="2">
    <location>
        <begin position="758"/>
        <end position="774"/>
    </location>
</feature>
<dbReference type="InterPro" id="IPR036691">
    <property type="entry name" value="Endo/exonu/phosph_ase_sf"/>
</dbReference>
<dbReference type="InterPro" id="IPR042509">
    <property type="entry name" value="ZCCHC3"/>
</dbReference>
<protein>
    <recommendedName>
        <fullName evidence="2">CCHC-type domain-containing protein</fullName>
    </recommendedName>
</protein>
<feature type="domain" description="CCHC-type" evidence="2">
    <location>
        <begin position="777"/>
        <end position="793"/>
    </location>
</feature>
<proteinExistence type="predicted"/>
<sequence>MNPQVKFKFVGENPPDDLPTFLFSLSNVPYVRAFVAARNIKLQLASEAHLSELLNPQNIAKINAGGFDLIESPELRASCTVICKYVDRSLLAKPSESLHSEISDKNGVKASITKTKFSLKIRCATPQEANKLLTNGVKAFSIFIPSHYCELDQWFNIIQCHKCYKYGHETKTCTAPQICSKCSEEGHFYTHCSKSTSTCPNCQGPHTAISGECPSRKHLLKNARLNHGLAHTHPTNTPAQPTYTTTNTPHTSAYSYATAARPPLLPTPRPSPSHSSPTPPPLMEPTSCARMTGCIQAAYLKAGQDFQVFSKLLPEILAYNNLPNIKIPPSWLGKQQPPSPQPTPNAPPPHLPPPTTPSPIPPASQPQTTSSNSPCTDSHHHPPDMSPCKRRSTSPSPVRRSEAMAPPKTPSDRSRSTSKRTTISPLSGSQPEPEDAPPPKRQNSLDKHIYKTIKIKHKSQDPKLSPSPTRVTTFKVLHIADMNATHHALQHNNTNRHGTQLYALMQHKRLNFLGPDFHTSYTNSGRGKPDLAITNRHFNMFHYHIQPGPLLGSDHIPVIYYISTNPILIPTTKHFRYKQADWDTYKHILAEEGYTTNYENKTIADIDTQCQHIHNSILQAAESLSNVPYVRAFVAARNIKLQLASEAHLSELLNPQNIAKINAGGFDLIESPELRASCTVICKYVDRSLLAKPSESLHSEISDKNGVKASITKTKFSLKIRCATPQEANKLLTNGVKVFSIFIPSHYCELDQWFNIIQCHKCYKYGHETKTCTAPQICSKCSEEGHFYTHCSKSTSTCPNCQGPHTAISGECPSRKHLLKNARLNHGLAHTHPTNTPAQPTYTTTNTPHTSAYSYATAARPPLLPTPRPSPSHSSPTPPPLMEPTSCARMTGCIQAAYLKAGQDFQVFSKLLPEILAYNNLPNIKIPPSWLGKQQPPSPQPTPNAPPPHLPPPTTPSPIPPASQPQTTSSNSPCTDSHHHPPDMSPCKRRSTSPSPVRRSEAMAPPKTPSDRSRSTSKRTTISPLSGSQPEPEDAPPPKRQNSLDKHIYKTIKIKHKSQDPKLSPSPTRVTTFKGSDA</sequence>
<feature type="domain" description="CCHC-type" evidence="2">
    <location>
        <begin position="159"/>
        <end position="175"/>
    </location>
</feature>
<feature type="compositionally biased region" description="Pro residues" evidence="1">
    <location>
        <begin position="263"/>
        <end position="283"/>
    </location>
</feature>
<evidence type="ECO:0000259" key="2">
    <source>
        <dbReference type="SMART" id="SM00343"/>
    </source>
</evidence>
<feature type="compositionally biased region" description="Polar residues" evidence="1">
    <location>
        <begin position="1065"/>
        <end position="1078"/>
    </location>
</feature>